<feature type="compositionally biased region" description="Low complexity" evidence="6">
    <location>
        <begin position="356"/>
        <end position="374"/>
    </location>
</feature>
<dbReference type="PANTHER" id="PTHR31003:SF16">
    <property type="entry name" value="TRANSCRIPTION FACTOR HHO2"/>
    <property type="match status" value="1"/>
</dbReference>
<name>A0A8K0DIR4_9ROSA</name>
<sequence length="374" mass="41065">MQASGLGFREYVEALEEEKRKIQVFQRELPLCLELVTQAIERCKQQLSGTMTEYLHGQSECSGQTSSEGHVFEEFIPIKRTSSSDNEEEDDDEQQSPKPKTSEKDKNNGDKKKSDWMRSVQLWNPTPDPPLKEDLPRKASVMEVKRNGGAFQPFQREKSVANPSGSVAKVPPSAPATSSTSGPVTGGSGGLCSKREDKEGQRKQRRNWSPELHRRFLNALQQLGGSHAATPKQIRELMKVDGLTNDEVKSHLQKYRLHTRRPSPTIHHNNGNAQTPQIVLVGGIWMPPPEYAAAVATSAPGETSTLTAANEIYAPVAALPPTAPQATSLTKKPQQKRSEPSHSEERVSHSEGGVHSNSTATSSSTHTTTTSPMF</sequence>
<proteinExistence type="predicted"/>
<feature type="domain" description="HTH myb-type" evidence="7">
    <location>
        <begin position="200"/>
        <end position="260"/>
    </location>
</feature>
<dbReference type="Proteomes" id="UP000796880">
    <property type="component" value="Unassembled WGS sequence"/>
</dbReference>
<keyword evidence="2" id="KW-0805">Transcription regulation</keyword>
<evidence type="ECO:0000256" key="4">
    <source>
        <dbReference type="ARBA" id="ARBA00023163"/>
    </source>
</evidence>
<dbReference type="PROSITE" id="PS51294">
    <property type="entry name" value="HTH_MYB"/>
    <property type="match status" value="1"/>
</dbReference>
<dbReference type="GO" id="GO:0003700">
    <property type="term" value="F:DNA-binding transcription factor activity"/>
    <property type="evidence" value="ECO:0007669"/>
    <property type="project" value="InterPro"/>
</dbReference>
<evidence type="ECO:0000313" key="9">
    <source>
        <dbReference type="Proteomes" id="UP000796880"/>
    </source>
</evidence>
<reference evidence="8" key="1">
    <citation type="submission" date="2020-03" db="EMBL/GenBank/DDBJ databases">
        <title>A high-quality chromosome-level genome assembly of a woody plant with both climbing and erect habits, Rhamnella rubrinervis.</title>
        <authorList>
            <person name="Lu Z."/>
            <person name="Yang Y."/>
            <person name="Zhu X."/>
            <person name="Sun Y."/>
        </authorList>
    </citation>
    <scope>NUCLEOTIDE SEQUENCE</scope>
    <source>
        <strain evidence="8">BYM</strain>
        <tissue evidence="8">Leaf</tissue>
    </source>
</reference>
<feature type="compositionally biased region" description="Acidic residues" evidence="6">
    <location>
        <begin position="85"/>
        <end position="94"/>
    </location>
</feature>
<feature type="compositionally biased region" description="Low complexity" evidence="6">
    <location>
        <begin position="163"/>
        <end position="183"/>
    </location>
</feature>
<organism evidence="8 9">
    <name type="scientific">Rhamnella rubrinervis</name>
    <dbReference type="NCBI Taxonomy" id="2594499"/>
    <lineage>
        <taxon>Eukaryota</taxon>
        <taxon>Viridiplantae</taxon>
        <taxon>Streptophyta</taxon>
        <taxon>Embryophyta</taxon>
        <taxon>Tracheophyta</taxon>
        <taxon>Spermatophyta</taxon>
        <taxon>Magnoliopsida</taxon>
        <taxon>eudicotyledons</taxon>
        <taxon>Gunneridae</taxon>
        <taxon>Pentapetalae</taxon>
        <taxon>rosids</taxon>
        <taxon>fabids</taxon>
        <taxon>Rosales</taxon>
        <taxon>Rhamnaceae</taxon>
        <taxon>rhamnoid group</taxon>
        <taxon>Rhamneae</taxon>
        <taxon>Rhamnella</taxon>
    </lineage>
</organism>
<dbReference type="InterPro" id="IPR009057">
    <property type="entry name" value="Homeodomain-like_sf"/>
</dbReference>
<evidence type="ECO:0000256" key="6">
    <source>
        <dbReference type="SAM" id="MobiDB-lite"/>
    </source>
</evidence>
<keyword evidence="9" id="KW-1185">Reference proteome</keyword>
<feature type="compositionally biased region" description="Basic and acidic residues" evidence="6">
    <location>
        <begin position="193"/>
        <end position="202"/>
    </location>
</feature>
<dbReference type="NCBIfam" id="TIGR01557">
    <property type="entry name" value="myb_SHAQKYF"/>
    <property type="match status" value="1"/>
</dbReference>
<comment type="caution">
    <text evidence="8">The sequence shown here is derived from an EMBL/GenBank/DDBJ whole genome shotgun (WGS) entry which is preliminary data.</text>
</comment>
<dbReference type="SUPFAM" id="SSF46689">
    <property type="entry name" value="Homeodomain-like"/>
    <property type="match status" value="1"/>
</dbReference>
<feature type="region of interest" description="Disordered" evidence="6">
    <location>
        <begin position="148"/>
        <end position="212"/>
    </location>
</feature>
<dbReference type="InterPro" id="IPR017930">
    <property type="entry name" value="Myb_dom"/>
</dbReference>
<feature type="region of interest" description="Disordered" evidence="6">
    <location>
        <begin position="79"/>
        <end position="135"/>
    </location>
</feature>
<feature type="compositionally biased region" description="Basic and acidic residues" evidence="6">
    <location>
        <begin position="100"/>
        <end position="116"/>
    </location>
</feature>
<keyword evidence="3" id="KW-0238">DNA-binding</keyword>
<dbReference type="EMBL" id="VOIH02000012">
    <property type="protein sequence ID" value="KAF3431807.1"/>
    <property type="molecule type" value="Genomic_DNA"/>
</dbReference>
<dbReference type="GO" id="GO:0003677">
    <property type="term" value="F:DNA binding"/>
    <property type="evidence" value="ECO:0007669"/>
    <property type="project" value="UniProtKB-KW"/>
</dbReference>
<dbReference type="InterPro" id="IPR044787">
    <property type="entry name" value="HHO5-like"/>
</dbReference>
<evidence type="ECO:0000256" key="2">
    <source>
        <dbReference type="ARBA" id="ARBA00023015"/>
    </source>
</evidence>
<dbReference type="AlphaFoldDB" id="A0A8K0DIR4"/>
<evidence type="ECO:0000256" key="5">
    <source>
        <dbReference type="ARBA" id="ARBA00023242"/>
    </source>
</evidence>
<dbReference type="InterPro" id="IPR001005">
    <property type="entry name" value="SANT/Myb"/>
</dbReference>
<dbReference type="InterPro" id="IPR058673">
    <property type="entry name" value="HHO5-like_N"/>
</dbReference>
<dbReference type="InterPro" id="IPR006447">
    <property type="entry name" value="Myb_dom_plants"/>
</dbReference>
<feature type="compositionally biased region" description="Basic and acidic residues" evidence="6">
    <location>
        <begin position="336"/>
        <end position="349"/>
    </location>
</feature>
<keyword evidence="5" id="KW-0539">Nucleus</keyword>
<dbReference type="Gene3D" id="1.10.10.60">
    <property type="entry name" value="Homeodomain-like"/>
    <property type="match status" value="1"/>
</dbReference>
<dbReference type="PANTHER" id="PTHR31003">
    <property type="entry name" value="MYB FAMILY TRANSCRIPTION FACTOR"/>
    <property type="match status" value="1"/>
</dbReference>
<feature type="region of interest" description="Disordered" evidence="6">
    <location>
        <begin position="323"/>
        <end position="374"/>
    </location>
</feature>
<dbReference type="GO" id="GO:0005634">
    <property type="term" value="C:nucleus"/>
    <property type="evidence" value="ECO:0007669"/>
    <property type="project" value="UniProtKB-SubCell"/>
</dbReference>
<dbReference type="OrthoDB" id="1908613at2759"/>
<comment type="subcellular location">
    <subcellularLocation>
        <location evidence="1">Nucleus</location>
    </subcellularLocation>
</comment>
<accession>A0A8K0DIR4</accession>
<evidence type="ECO:0000256" key="1">
    <source>
        <dbReference type="ARBA" id="ARBA00004123"/>
    </source>
</evidence>
<dbReference type="Pfam" id="PF00249">
    <property type="entry name" value="Myb_DNA-binding"/>
    <property type="match status" value="1"/>
</dbReference>
<evidence type="ECO:0000259" key="7">
    <source>
        <dbReference type="PROSITE" id="PS51294"/>
    </source>
</evidence>
<gene>
    <name evidence="8" type="ORF">FNV43_RR26543</name>
</gene>
<dbReference type="Pfam" id="PF26575">
    <property type="entry name" value="HHO5_N"/>
    <property type="match status" value="1"/>
</dbReference>
<protein>
    <recommendedName>
        <fullName evidence="7">HTH myb-type domain-containing protein</fullName>
    </recommendedName>
</protein>
<dbReference type="FunFam" id="1.10.10.60:FF:000002">
    <property type="entry name" value="Myb family transcription factor"/>
    <property type="match status" value="1"/>
</dbReference>
<evidence type="ECO:0000313" key="8">
    <source>
        <dbReference type="EMBL" id="KAF3431807.1"/>
    </source>
</evidence>
<keyword evidence="4" id="KW-0804">Transcription</keyword>
<evidence type="ECO:0000256" key="3">
    <source>
        <dbReference type="ARBA" id="ARBA00023125"/>
    </source>
</evidence>